<keyword evidence="7 8" id="KW-0067">ATP-binding</keyword>
<evidence type="ECO:0000256" key="3">
    <source>
        <dbReference type="ARBA" id="ARBA00022553"/>
    </source>
</evidence>
<dbReference type="GO" id="GO:0035091">
    <property type="term" value="F:phosphatidylinositol binding"/>
    <property type="evidence" value="ECO:0007669"/>
    <property type="project" value="InterPro"/>
</dbReference>
<dbReference type="PROSITE" id="PS00107">
    <property type="entry name" value="PROTEIN_KINASE_ATP"/>
    <property type="match status" value="1"/>
</dbReference>
<accession>A0A7S3UXK8</accession>
<evidence type="ECO:0000256" key="2">
    <source>
        <dbReference type="ARBA" id="ARBA00022527"/>
    </source>
</evidence>
<dbReference type="PANTHER" id="PTHR24351">
    <property type="entry name" value="RIBOSOMAL PROTEIN S6 KINASE"/>
    <property type="match status" value="1"/>
</dbReference>
<evidence type="ECO:0000256" key="1">
    <source>
        <dbReference type="ARBA" id="ARBA00009903"/>
    </source>
</evidence>
<evidence type="ECO:0000256" key="5">
    <source>
        <dbReference type="ARBA" id="ARBA00022741"/>
    </source>
</evidence>
<dbReference type="InterPro" id="IPR011009">
    <property type="entry name" value="Kinase-like_dom_sf"/>
</dbReference>
<dbReference type="SUPFAM" id="SSF64268">
    <property type="entry name" value="PX domain"/>
    <property type="match status" value="1"/>
</dbReference>
<dbReference type="InterPro" id="IPR001683">
    <property type="entry name" value="PX_dom"/>
</dbReference>
<evidence type="ECO:0008006" key="13">
    <source>
        <dbReference type="Google" id="ProtNLM"/>
    </source>
</evidence>
<dbReference type="InterPro" id="IPR008271">
    <property type="entry name" value="Ser/Thr_kinase_AS"/>
</dbReference>
<dbReference type="InterPro" id="IPR036871">
    <property type="entry name" value="PX_dom_sf"/>
</dbReference>
<reference evidence="12" key="1">
    <citation type="submission" date="2021-01" db="EMBL/GenBank/DDBJ databases">
        <authorList>
            <person name="Corre E."/>
            <person name="Pelletier E."/>
            <person name="Niang G."/>
            <person name="Scheremetjew M."/>
            <person name="Finn R."/>
            <person name="Kale V."/>
            <person name="Holt S."/>
            <person name="Cochrane G."/>
            <person name="Meng A."/>
            <person name="Brown T."/>
            <person name="Cohen L."/>
        </authorList>
    </citation>
    <scope>NUCLEOTIDE SEQUENCE</scope>
    <source>
        <strain evidence="12">GSBS06</strain>
    </source>
</reference>
<dbReference type="Gene3D" id="1.10.510.10">
    <property type="entry name" value="Transferase(Phosphotransferase) domain 1"/>
    <property type="match status" value="1"/>
</dbReference>
<dbReference type="GO" id="GO:0005524">
    <property type="term" value="F:ATP binding"/>
    <property type="evidence" value="ECO:0007669"/>
    <property type="project" value="UniProtKB-UniRule"/>
</dbReference>
<dbReference type="PROSITE" id="PS50011">
    <property type="entry name" value="PROTEIN_KINASE_DOM"/>
    <property type="match status" value="1"/>
</dbReference>
<evidence type="ECO:0000259" key="9">
    <source>
        <dbReference type="PROSITE" id="PS50011"/>
    </source>
</evidence>
<dbReference type="PROSITE" id="PS00108">
    <property type="entry name" value="PROTEIN_KINASE_ST"/>
    <property type="match status" value="1"/>
</dbReference>
<dbReference type="InterPro" id="IPR000961">
    <property type="entry name" value="AGC-kinase_C"/>
</dbReference>
<sequence>MGDKVAGRRRFKTRLVAAQKDKTPGFDIITVAIANIKLRTEVVQKPKAINAVNPIDKKKYTIPVGGVTRTFVIYNVEVRNADGETWVLERTMNDFRNLHSKIKAKFPAITKIVKHFPKRTLFSPTLGSGQVEYRQKFFQAYLQALLQLKPRLSYVNDFLEVHKHSRKRSGKREIGIEDFELLKLLGKGSFGQVFLVRVVGTSDMFAMKVLKKSEVKKRRQIEHTKTELRVMGGSSHPFICTLRYAFQTNDKLYMVSDFCQGGELFFHLKNMHKFSDSMVRFYSAEIALALEYLHRHNIIYRDIKPENVLLDGNGHIRITDFGLSRDGVTDPQGATTFCGTPEYLSPEMLLGRQKNYGYGKSVDWWGLGVLMYEMYFGWPPFFHKNKKLMCRQILKSRLKFPSNSISEEAKDIITGLLQRDPKARLGIVGEGFVEIKMHPFYEGLDWDDLLQRKVDPPFLPKVDDVIGNFDNEFTDTEVKLSDAGEEQPHSAMKQEEENDVFEDFAFTRDMEQQGVMDEFFTL</sequence>
<protein>
    <recommendedName>
        <fullName evidence="13">AGC protein kinase</fullName>
    </recommendedName>
</protein>
<feature type="domain" description="AGC-kinase C-terminal" evidence="11">
    <location>
        <begin position="442"/>
        <end position="516"/>
    </location>
</feature>
<name>A0A7S3UXK8_9STRA</name>
<dbReference type="PROSITE" id="PS50195">
    <property type="entry name" value="PX"/>
    <property type="match status" value="1"/>
</dbReference>
<dbReference type="CDD" id="cd06093">
    <property type="entry name" value="PX_domain"/>
    <property type="match status" value="1"/>
</dbReference>
<evidence type="ECO:0000259" key="11">
    <source>
        <dbReference type="PROSITE" id="PS51285"/>
    </source>
</evidence>
<dbReference type="FunFam" id="3.30.200.20:FF:000042">
    <property type="entry name" value="Aurora kinase A"/>
    <property type="match status" value="1"/>
</dbReference>
<proteinExistence type="inferred from homology"/>
<feature type="binding site" evidence="8">
    <location>
        <position position="208"/>
    </location>
    <ligand>
        <name>ATP</name>
        <dbReference type="ChEBI" id="CHEBI:30616"/>
    </ligand>
</feature>
<gene>
    <name evidence="12" type="ORF">ASTO00021_LOCUS10306</name>
</gene>
<evidence type="ECO:0000256" key="6">
    <source>
        <dbReference type="ARBA" id="ARBA00022777"/>
    </source>
</evidence>
<feature type="domain" description="Protein kinase" evidence="9">
    <location>
        <begin position="179"/>
        <end position="441"/>
    </location>
</feature>
<evidence type="ECO:0000256" key="7">
    <source>
        <dbReference type="ARBA" id="ARBA00022840"/>
    </source>
</evidence>
<dbReference type="Pfam" id="PF00787">
    <property type="entry name" value="PX"/>
    <property type="match status" value="1"/>
</dbReference>
<organism evidence="12">
    <name type="scientific">Aplanochytrium stocchinoi</name>
    <dbReference type="NCBI Taxonomy" id="215587"/>
    <lineage>
        <taxon>Eukaryota</taxon>
        <taxon>Sar</taxon>
        <taxon>Stramenopiles</taxon>
        <taxon>Bigyra</taxon>
        <taxon>Labyrinthulomycetes</taxon>
        <taxon>Thraustochytrida</taxon>
        <taxon>Thraustochytriidae</taxon>
        <taxon>Aplanochytrium</taxon>
    </lineage>
</organism>
<dbReference type="Pfam" id="PF00069">
    <property type="entry name" value="Pkinase"/>
    <property type="match status" value="1"/>
</dbReference>
<comment type="similarity">
    <text evidence="1">Belongs to the protein kinase superfamily. AGC Ser/Thr protein kinase family.</text>
</comment>
<dbReference type="PROSITE" id="PS51285">
    <property type="entry name" value="AGC_KINASE_CTER"/>
    <property type="match status" value="1"/>
</dbReference>
<keyword evidence="4" id="KW-0808">Transferase</keyword>
<dbReference type="SMART" id="SM00312">
    <property type="entry name" value="PX"/>
    <property type="match status" value="1"/>
</dbReference>
<dbReference type="CDD" id="cd05123">
    <property type="entry name" value="STKc_AGC"/>
    <property type="match status" value="1"/>
</dbReference>
<dbReference type="FunFam" id="1.10.510.10:FF:000008">
    <property type="entry name" value="Non-specific serine/threonine protein kinase"/>
    <property type="match status" value="1"/>
</dbReference>
<dbReference type="SUPFAM" id="SSF56112">
    <property type="entry name" value="Protein kinase-like (PK-like)"/>
    <property type="match status" value="1"/>
</dbReference>
<evidence type="ECO:0000259" key="10">
    <source>
        <dbReference type="PROSITE" id="PS50195"/>
    </source>
</evidence>
<dbReference type="SMART" id="SM00133">
    <property type="entry name" value="S_TK_X"/>
    <property type="match status" value="1"/>
</dbReference>
<feature type="domain" description="PX" evidence="10">
    <location>
        <begin position="52"/>
        <end position="169"/>
    </location>
</feature>
<evidence type="ECO:0000256" key="4">
    <source>
        <dbReference type="ARBA" id="ARBA00022679"/>
    </source>
</evidence>
<dbReference type="AlphaFoldDB" id="A0A7S3UXK8"/>
<keyword evidence="3" id="KW-0597">Phosphoprotein</keyword>
<dbReference type="Gene3D" id="3.30.1520.10">
    <property type="entry name" value="Phox-like domain"/>
    <property type="match status" value="1"/>
</dbReference>
<dbReference type="Gene3D" id="3.30.200.20">
    <property type="entry name" value="Phosphorylase Kinase, domain 1"/>
    <property type="match status" value="1"/>
</dbReference>
<dbReference type="EMBL" id="HBIN01013636">
    <property type="protein sequence ID" value="CAE0440158.1"/>
    <property type="molecule type" value="Transcribed_RNA"/>
</dbReference>
<dbReference type="GO" id="GO:0004674">
    <property type="term" value="F:protein serine/threonine kinase activity"/>
    <property type="evidence" value="ECO:0007669"/>
    <property type="project" value="UniProtKB-KW"/>
</dbReference>
<keyword evidence="5 8" id="KW-0547">Nucleotide-binding</keyword>
<keyword evidence="2" id="KW-0723">Serine/threonine-protein kinase</keyword>
<dbReference type="SMART" id="SM00220">
    <property type="entry name" value="S_TKc"/>
    <property type="match status" value="1"/>
</dbReference>
<evidence type="ECO:0000313" key="12">
    <source>
        <dbReference type="EMBL" id="CAE0440158.1"/>
    </source>
</evidence>
<dbReference type="InterPro" id="IPR000719">
    <property type="entry name" value="Prot_kinase_dom"/>
</dbReference>
<keyword evidence="6" id="KW-0418">Kinase</keyword>
<dbReference type="InterPro" id="IPR045270">
    <property type="entry name" value="STKc_AGC"/>
</dbReference>
<evidence type="ECO:0000256" key="8">
    <source>
        <dbReference type="PROSITE-ProRule" id="PRU10141"/>
    </source>
</evidence>
<dbReference type="InterPro" id="IPR017441">
    <property type="entry name" value="Protein_kinase_ATP_BS"/>
</dbReference>